<evidence type="ECO:0000313" key="1">
    <source>
        <dbReference type="EMBL" id="MES1917994.1"/>
    </source>
</evidence>
<gene>
    <name evidence="1" type="ORF">MHBO_000030</name>
</gene>
<sequence length="174" mass="19504">MNSRSKIILTVQTTKTKNLKITTEVRRNVGLSKKAIVVSAVIAIIATKAQKATTMIIRKEEIEIITKIITTTKEDLTITIITTKEEMAIKIITTKEDLTITIITTKEDLTIKIITTKEDLTIKIITTKEDLTITIIITKEEMANLDITKKILAVTKMGTKAENLNMSKMSRTRT</sequence>
<comment type="caution">
    <text evidence="1">The sequence shown here is derived from an EMBL/GenBank/DDBJ whole genome shotgun (WGS) entry which is preliminary data.</text>
</comment>
<reference evidence="1 2" key="1">
    <citation type="journal article" date="2024" name="BMC Biol.">
        <title>Comparative genomics of Ascetosporea gives new insight into the evolutionary basis for animal parasitism in Rhizaria.</title>
        <authorList>
            <person name="Hiltunen Thoren M."/>
            <person name="Onut-Brannstrom I."/>
            <person name="Alfjorden A."/>
            <person name="Peckova H."/>
            <person name="Swords F."/>
            <person name="Hooper C."/>
            <person name="Holzer A.S."/>
            <person name="Bass D."/>
            <person name="Burki F."/>
        </authorList>
    </citation>
    <scope>NUCLEOTIDE SEQUENCE [LARGE SCALE GENOMIC DNA]</scope>
    <source>
        <strain evidence="1">20-A016</strain>
    </source>
</reference>
<protein>
    <submittedName>
        <fullName evidence="1">Uncharacterized protein</fullName>
    </submittedName>
</protein>
<keyword evidence="2" id="KW-1185">Reference proteome</keyword>
<organism evidence="1 2">
    <name type="scientific">Bonamia ostreae</name>
    <dbReference type="NCBI Taxonomy" id="126728"/>
    <lineage>
        <taxon>Eukaryota</taxon>
        <taxon>Sar</taxon>
        <taxon>Rhizaria</taxon>
        <taxon>Endomyxa</taxon>
        <taxon>Ascetosporea</taxon>
        <taxon>Haplosporida</taxon>
        <taxon>Bonamia</taxon>
    </lineage>
</organism>
<evidence type="ECO:0000313" key="2">
    <source>
        <dbReference type="Proteomes" id="UP001439008"/>
    </source>
</evidence>
<proteinExistence type="predicted"/>
<accession>A0ABV2AEW1</accession>
<name>A0ABV2AEW1_9EUKA</name>
<dbReference type="EMBL" id="JBDODL010000004">
    <property type="protein sequence ID" value="MES1917994.1"/>
    <property type="molecule type" value="Genomic_DNA"/>
</dbReference>
<dbReference type="Proteomes" id="UP001439008">
    <property type="component" value="Unassembled WGS sequence"/>
</dbReference>